<proteinExistence type="predicted"/>
<evidence type="ECO:0000256" key="1">
    <source>
        <dbReference type="SAM" id="Phobius"/>
    </source>
</evidence>
<name>A0A6J7XAZ0_9CAUD</name>
<feature type="transmembrane region" description="Helical" evidence="1">
    <location>
        <begin position="7"/>
        <end position="25"/>
    </location>
</feature>
<accession>A0A6J7XAZ0</accession>
<protein>
    <submittedName>
        <fullName evidence="2">Uncharacterized protein</fullName>
    </submittedName>
</protein>
<keyword evidence="1" id="KW-0472">Membrane</keyword>
<sequence length="137" mass="16095">MKEYLMYLLKISVPFIALFIAGYLLRGCEEKPVQPPQSVKEYIIKVDTLKQQVTRWRTKLKPVNIRDTIQVVEQVAIRDTVIRIQDSIIVKQDTIIRELVVKDSLTTQKVDTLQRQVKRERFWKRFWIGVAGIGLIL</sequence>
<reference evidence="2" key="1">
    <citation type="submission" date="2020-05" db="EMBL/GenBank/DDBJ databases">
        <authorList>
            <person name="Chiriac C."/>
            <person name="Salcher M."/>
            <person name="Ghai R."/>
            <person name="Kavagutti S V."/>
        </authorList>
    </citation>
    <scope>NUCLEOTIDE SEQUENCE</scope>
</reference>
<keyword evidence="1" id="KW-0812">Transmembrane</keyword>
<organism evidence="2">
    <name type="scientific">uncultured Caudovirales phage</name>
    <dbReference type="NCBI Taxonomy" id="2100421"/>
    <lineage>
        <taxon>Viruses</taxon>
        <taxon>Duplodnaviria</taxon>
        <taxon>Heunggongvirae</taxon>
        <taxon>Uroviricota</taxon>
        <taxon>Caudoviricetes</taxon>
        <taxon>Peduoviridae</taxon>
        <taxon>Maltschvirus</taxon>
        <taxon>Maltschvirus maltsch</taxon>
    </lineage>
</organism>
<keyword evidence="1" id="KW-1133">Transmembrane helix</keyword>
<evidence type="ECO:0000313" key="2">
    <source>
        <dbReference type="EMBL" id="CAB5226092.1"/>
    </source>
</evidence>
<gene>
    <name evidence="2" type="ORF">UFOVP754_40</name>
</gene>
<dbReference type="EMBL" id="LR798349">
    <property type="protein sequence ID" value="CAB5226092.1"/>
    <property type="molecule type" value="Genomic_DNA"/>
</dbReference>